<name>A0A5N5X1D8_9EURO</name>
<keyword evidence="1" id="KW-0732">Signal</keyword>
<accession>A0A5N5X1D8</accession>
<feature type="chain" id="PRO_5025010191" description="Beta/gamma crystallin 'Greek key' domain-containing protein" evidence="1">
    <location>
        <begin position="21"/>
        <end position="139"/>
    </location>
</feature>
<dbReference type="AlphaFoldDB" id="A0A5N5X1D8"/>
<dbReference type="EMBL" id="ML732207">
    <property type="protein sequence ID" value="KAB8074598.1"/>
    <property type="molecule type" value="Genomic_DNA"/>
</dbReference>
<feature type="signal peptide" evidence="1">
    <location>
        <begin position="1"/>
        <end position="20"/>
    </location>
</feature>
<evidence type="ECO:0000313" key="3">
    <source>
        <dbReference type="Proteomes" id="UP000326565"/>
    </source>
</evidence>
<keyword evidence="3" id="KW-1185">Reference proteome</keyword>
<dbReference type="OrthoDB" id="2360823at2759"/>
<sequence length="139" mass="15189">MKLLSTAAILATAALPLSNAWVLQVNGNEEKGGAPVTETFYSRAAENGCHEISTAIQKKGVHDFHFCTIQMYGCEIKFFDDIGCKGTGLGQNGGRGYSWRKYPVSKNGSKMKSFRITGCRADAPILENVKFDKFKLADC</sequence>
<reference evidence="2 3" key="1">
    <citation type="submission" date="2019-04" db="EMBL/GenBank/DDBJ databases">
        <title>Friends and foes A comparative genomics study of 23 Aspergillus species from section Flavi.</title>
        <authorList>
            <consortium name="DOE Joint Genome Institute"/>
            <person name="Kjaerbolling I."/>
            <person name="Vesth T."/>
            <person name="Frisvad J.C."/>
            <person name="Nybo J.L."/>
            <person name="Theobald S."/>
            <person name="Kildgaard S."/>
            <person name="Isbrandt T."/>
            <person name="Kuo A."/>
            <person name="Sato A."/>
            <person name="Lyhne E.K."/>
            <person name="Kogle M.E."/>
            <person name="Wiebenga A."/>
            <person name="Kun R.S."/>
            <person name="Lubbers R.J."/>
            <person name="Makela M.R."/>
            <person name="Barry K."/>
            <person name="Chovatia M."/>
            <person name="Clum A."/>
            <person name="Daum C."/>
            <person name="Haridas S."/>
            <person name="He G."/>
            <person name="LaButti K."/>
            <person name="Lipzen A."/>
            <person name="Mondo S."/>
            <person name="Riley R."/>
            <person name="Salamov A."/>
            <person name="Simmons B.A."/>
            <person name="Magnuson J.K."/>
            <person name="Henrissat B."/>
            <person name="Mortensen U.H."/>
            <person name="Larsen T.O."/>
            <person name="Devries R.P."/>
            <person name="Grigoriev I.V."/>
            <person name="Machida M."/>
            <person name="Baker S.E."/>
            <person name="Andersen M.R."/>
        </authorList>
    </citation>
    <scope>NUCLEOTIDE SEQUENCE [LARGE SCALE GENOMIC DNA]</scope>
    <source>
        <strain evidence="2 3">CBS 151.66</strain>
    </source>
</reference>
<protein>
    <recommendedName>
        <fullName evidence="4">Beta/gamma crystallin 'Greek key' domain-containing protein</fullName>
    </recommendedName>
</protein>
<evidence type="ECO:0000313" key="2">
    <source>
        <dbReference type="EMBL" id="KAB8074598.1"/>
    </source>
</evidence>
<dbReference type="Proteomes" id="UP000326565">
    <property type="component" value="Unassembled WGS sequence"/>
</dbReference>
<organism evidence="2 3">
    <name type="scientific">Aspergillus leporis</name>
    <dbReference type="NCBI Taxonomy" id="41062"/>
    <lineage>
        <taxon>Eukaryota</taxon>
        <taxon>Fungi</taxon>
        <taxon>Dikarya</taxon>
        <taxon>Ascomycota</taxon>
        <taxon>Pezizomycotina</taxon>
        <taxon>Eurotiomycetes</taxon>
        <taxon>Eurotiomycetidae</taxon>
        <taxon>Eurotiales</taxon>
        <taxon>Aspergillaceae</taxon>
        <taxon>Aspergillus</taxon>
        <taxon>Aspergillus subgen. Circumdati</taxon>
    </lineage>
</organism>
<proteinExistence type="predicted"/>
<evidence type="ECO:0008006" key="4">
    <source>
        <dbReference type="Google" id="ProtNLM"/>
    </source>
</evidence>
<gene>
    <name evidence="2" type="ORF">BDV29DRAFT_156482</name>
</gene>
<evidence type="ECO:0000256" key="1">
    <source>
        <dbReference type="SAM" id="SignalP"/>
    </source>
</evidence>